<dbReference type="InterPro" id="IPR013766">
    <property type="entry name" value="Thioredoxin_domain"/>
</dbReference>
<dbReference type="PROSITE" id="PS51352">
    <property type="entry name" value="THIOREDOXIN_2"/>
    <property type="match status" value="1"/>
</dbReference>
<sequence length="232" mass="25864">MVDVTLKDGVEKTLKERIPELVGVRDVTDHSNRDNAFYNSVPYVLSLLVGVGGGSLYIFWYSQLDRPENGQLVVGQSLPRFTVMDADGKAIASDTFKGRPLLLLFFRGNWCPLCMAQIREVSAQYRELDARGVRVALVSPQSHENTRTLAQRFDVPMEFYTDSSNSAARALKINHDDGLPEGLQVMGYDSDTVFPTVIMADAGGRIVFADLTDNYRVRPEPDVFLKILDEAV</sequence>
<dbReference type="PANTHER" id="PTHR42852">
    <property type="entry name" value="THIOL:DISULFIDE INTERCHANGE PROTEIN DSBE"/>
    <property type="match status" value="1"/>
</dbReference>
<dbReference type="EMBL" id="BMAT01002371">
    <property type="protein sequence ID" value="GFS05559.1"/>
    <property type="molecule type" value="Genomic_DNA"/>
</dbReference>
<feature type="transmembrane region" description="Helical" evidence="1">
    <location>
        <begin position="41"/>
        <end position="60"/>
    </location>
</feature>
<keyword evidence="1" id="KW-1133">Transmembrane helix</keyword>
<dbReference type="GO" id="GO:0016491">
    <property type="term" value="F:oxidoreductase activity"/>
    <property type="evidence" value="ECO:0007669"/>
    <property type="project" value="InterPro"/>
</dbReference>
<dbReference type="AlphaFoldDB" id="A0AAV4I8Y9"/>
<reference evidence="3 4" key="1">
    <citation type="journal article" date="2021" name="Elife">
        <title>Chloroplast acquisition without the gene transfer in kleptoplastic sea slugs, Plakobranchus ocellatus.</title>
        <authorList>
            <person name="Maeda T."/>
            <person name="Takahashi S."/>
            <person name="Yoshida T."/>
            <person name="Shimamura S."/>
            <person name="Takaki Y."/>
            <person name="Nagai Y."/>
            <person name="Toyoda A."/>
            <person name="Suzuki Y."/>
            <person name="Arimoto A."/>
            <person name="Ishii H."/>
            <person name="Satoh N."/>
            <person name="Nishiyama T."/>
            <person name="Hasebe M."/>
            <person name="Maruyama T."/>
            <person name="Minagawa J."/>
            <person name="Obokata J."/>
            <person name="Shigenobu S."/>
        </authorList>
    </citation>
    <scope>NUCLEOTIDE SEQUENCE [LARGE SCALE GENOMIC DNA]</scope>
</reference>
<proteinExistence type="predicted"/>
<evidence type="ECO:0000313" key="3">
    <source>
        <dbReference type="EMBL" id="GFS05559.1"/>
    </source>
</evidence>
<dbReference type="Gene3D" id="3.40.30.10">
    <property type="entry name" value="Glutaredoxin"/>
    <property type="match status" value="1"/>
</dbReference>
<dbReference type="InterPro" id="IPR034904">
    <property type="entry name" value="FSCA_dom_sf"/>
</dbReference>
<dbReference type="Gene3D" id="3.30.300.130">
    <property type="entry name" value="Fe-S cluster assembly (FSCA)"/>
    <property type="match status" value="1"/>
</dbReference>
<dbReference type="GO" id="GO:0016209">
    <property type="term" value="F:antioxidant activity"/>
    <property type="evidence" value="ECO:0007669"/>
    <property type="project" value="InterPro"/>
</dbReference>
<keyword evidence="4" id="KW-1185">Reference proteome</keyword>
<name>A0AAV4I8Y9_9GAST</name>
<organism evidence="3 4">
    <name type="scientific">Elysia marginata</name>
    <dbReference type="NCBI Taxonomy" id="1093978"/>
    <lineage>
        <taxon>Eukaryota</taxon>
        <taxon>Metazoa</taxon>
        <taxon>Spiralia</taxon>
        <taxon>Lophotrochozoa</taxon>
        <taxon>Mollusca</taxon>
        <taxon>Gastropoda</taxon>
        <taxon>Heterobranchia</taxon>
        <taxon>Euthyneura</taxon>
        <taxon>Panpulmonata</taxon>
        <taxon>Sacoglossa</taxon>
        <taxon>Placobranchoidea</taxon>
        <taxon>Plakobranchidae</taxon>
        <taxon>Elysia</taxon>
    </lineage>
</organism>
<dbReference type="SUPFAM" id="SSF52833">
    <property type="entry name" value="Thioredoxin-like"/>
    <property type="match status" value="1"/>
</dbReference>
<evidence type="ECO:0000259" key="2">
    <source>
        <dbReference type="PROSITE" id="PS51352"/>
    </source>
</evidence>
<dbReference type="Proteomes" id="UP000762676">
    <property type="component" value="Unassembled WGS sequence"/>
</dbReference>
<gene>
    <name evidence="3" type="ORF">ElyMa_001202800</name>
</gene>
<keyword evidence="1" id="KW-0472">Membrane</keyword>
<dbReference type="InterPro" id="IPR036249">
    <property type="entry name" value="Thioredoxin-like_sf"/>
</dbReference>
<dbReference type="PANTHER" id="PTHR42852:SF13">
    <property type="entry name" value="PROTEIN DIPZ"/>
    <property type="match status" value="1"/>
</dbReference>
<dbReference type="InterPro" id="IPR050553">
    <property type="entry name" value="Thioredoxin_ResA/DsbE_sf"/>
</dbReference>
<protein>
    <submittedName>
        <fullName evidence="3">Alkyl hydroperoxide reductase</fullName>
    </submittedName>
</protein>
<dbReference type="InterPro" id="IPR000866">
    <property type="entry name" value="AhpC/TSA"/>
</dbReference>
<accession>A0AAV4I8Y9</accession>
<feature type="domain" description="Thioredoxin" evidence="2">
    <location>
        <begin position="72"/>
        <end position="232"/>
    </location>
</feature>
<comment type="caution">
    <text evidence="3">The sequence shown here is derived from an EMBL/GenBank/DDBJ whole genome shotgun (WGS) entry which is preliminary data.</text>
</comment>
<keyword evidence="1" id="KW-0812">Transmembrane</keyword>
<dbReference type="Pfam" id="PF00578">
    <property type="entry name" value="AhpC-TSA"/>
    <property type="match status" value="1"/>
</dbReference>
<evidence type="ECO:0000256" key="1">
    <source>
        <dbReference type="SAM" id="Phobius"/>
    </source>
</evidence>
<evidence type="ECO:0000313" key="4">
    <source>
        <dbReference type="Proteomes" id="UP000762676"/>
    </source>
</evidence>